<proteinExistence type="predicted"/>
<dbReference type="SUPFAM" id="SSF48452">
    <property type="entry name" value="TPR-like"/>
    <property type="match status" value="1"/>
</dbReference>
<dbReference type="AlphaFoldDB" id="A0AA41BVG2"/>
<protein>
    <submittedName>
        <fullName evidence="1">LicD family protein</fullName>
    </submittedName>
</protein>
<comment type="caution">
    <text evidence="1">The sequence shown here is derived from an EMBL/GenBank/DDBJ whole genome shotgun (WGS) entry which is preliminary data.</text>
</comment>
<dbReference type="Pfam" id="PF14559">
    <property type="entry name" value="TPR_19"/>
    <property type="match status" value="1"/>
</dbReference>
<dbReference type="RefSeq" id="WP_194977562.1">
    <property type="nucleotide sequence ID" value="NZ_JADMKS010000002.1"/>
</dbReference>
<dbReference type="InterPro" id="IPR011990">
    <property type="entry name" value="TPR-like_helical_dom_sf"/>
</dbReference>
<dbReference type="GO" id="GO:0009100">
    <property type="term" value="P:glycoprotein metabolic process"/>
    <property type="evidence" value="ECO:0007669"/>
    <property type="project" value="UniProtKB-ARBA"/>
</dbReference>
<sequence>MSKIKLAVRKAYQECRFFGKISPLNFIYALVLDYLISCGKAKKIYSVIVRMEIKRNPLLAYYSARVFFLLGFNHKAITILTELTKRFPNHADLAYLLSDCLWSGNDVDSARDILETTLENSHRLKTWLMLANLTNEDEDYQRLKKLWSQYKEKGKVPPYHYNLDSYISTAAMRSKNYEDAIVLWQSFILKTMKEKCVFPKSGGVKKFSSNSAAKALLDLDETLKSNNIEFFLVSGTLLGCIRDGKLLSHDKDIDVGIWSDLGIENAIQAVKNSGMFYVQNSRSDLALRIKHVNGTAIDIFLHFREEGNYWHGGSKLKWSNTPFELVKHHFLKRIFLIPKNYDLYLSENYGNWKVKKTNFDSAFDTPNATVINRYEMIVHTYKALALSLYEKNSKHSKIHLNTLKALGENNFVSNQEWH</sequence>
<organism evidence="1 2">
    <name type="scientific">Rouxiella silvae</name>
    <dbReference type="NCBI Taxonomy" id="1646373"/>
    <lineage>
        <taxon>Bacteria</taxon>
        <taxon>Pseudomonadati</taxon>
        <taxon>Pseudomonadota</taxon>
        <taxon>Gammaproteobacteria</taxon>
        <taxon>Enterobacterales</taxon>
        <taxon>Yersiniaceae</taxon>
        <taxon>Rouxiella</taxon>
    </lineage>
</organism>
<gene>
    <name evidence="1" type="ORF">ITX54_04270</name>
</gene>
<dbReference type="PANTHER" id="PTHR43404:SF1">
    <property type="entry name" value="MNN4P"/>
    <property type="match status" value="1"/>
</dbReference>
<evidence type="ECO:0000313" key="1">
    <source>
        <dbReference type="EMBL" id="MBF6635877.1"/>
    </source>
</evidence>
<name>A0AA41BVG2_9GAMM</name>
<dbReference type="InterPro" id="IPR052942">
    <property type="entry name" value="LPS_cholinephosphotransferase"/>
</dbReference>
<dbReference type="PANTHER" id="PTHR43404">
    <property type="entry name" value="LIPOPOLYSACCHARIDE CHOLINEPHOSPHOTRANSFERASE LICD"/>
    <property type="match status" value="1"/>
</dbReference>
<evidence type="ECO:0000313" key="2">
    <source>
        <dbReference type="Proteomes" id="UP000705283"/>
    </source>
</evidence>
<accession>A0AA41BVG2</accession>
<dbReference type="Proteomes" id="UP000705283">
    <property type="component" value="Unassembled WGS sequence"/>
</dbReference>
<dbReference type="Gene3D" id="1.25.40.10">
    <property type="entry name" value="Tetratricopeptide repeat domain"/>
    <property type="match status" value="1"/>
</dbReference>
<dbReference type="EMBL" id="JADMKS010000002">
    <property type="protein sequence ID" value="MBF6635877.1"/>
    <property type="molecule type" value="Genomic_DNA"/>
</dbReference>
<reference evidence="1" key="1">
    <citation type="submission" date="2020-11" db="EMBL/GenBank/DDBJ databases">
        <authorList>
            <person name="Lee S.D."/>
        </authorList>
    </citation>
    <scope>NUCLEOTIDE SEQUENCE</scope>
    <source>
        <strain evidence="1">SAP-2</strain>
    </source>
</reference>
<reference evidence="1" key="2">
    <citation type="submission" date="2022-09" db="EMBL/GenBank/DDBJ databases">
        <title>Rouxiella aceris sp. nov., isolated from tree sap and emended description of the genus Rhouxiella.</title>
        <authorList>
            <person name="Kim I.S."/>
        </authorList>
    </citation>
    <scope>NUCLEOTIDE SEQUENCE</scope>
    <source>
        <strain evidence="1">SAP-2</strain>
    </source>
</reference>